<accession>A0ABD5IS61</accession>
<feature type="domain" description="BIG2" evidence="3">
    <location>
        <begin position="869"/>
        <end position="946"/>
    </location>
</feature>
<keyword evidence="2" id="KW-0732">Signal</keyword>
<gene>
    <name evidence="4" type="ORF">P9850_04010</name>
</gene>
<sequence>MKRSFLVLLSVLLLLPFFPASFVKHAAASTNSFEVLEIVSQLSSPSPLQQEIGSRQDINITTMTMKRFVALRDELDGKYDAIVISKGDYSPASVKSSPDSSSSQRARAHDTRDVMNDITNLRAQQIKQFYIDKGLPVFLHQDVFKYTDSKLYQQFKQYRANTASNVIVFQNQTGLANYLANRAGRPRVQVTSAPSSTQVFKKGDSITFSYQIVNYQRFSNKLLTVNLYIDSDFNDQYTNEEIVASKEVKSQSGTISYTFPAGFSGVRYWKLEVVDEATALKDYEKGYVKFQDVVPKINVLQIRSGNDASSLLNSKNMNQSYLKRTNEYEISIDVTTLSDFQKSRQYEPNYSHEVINGKYDMIIFGFADCYNGCNNPINLNANAVQSVKNFIATGQSVMFTHDIMFGKNNVWVNEFGPIVGQIQPQTDLGNGAPNTSTSTKRVNSGLITDYPFQLADNITVATTHNQYYTLDLEDSSVIPWYNIVGSNRDVYDSWNHYYTYSKGNVTYSGTGHVGTSAGFPDDEQKLFVNTMYRAFFGSNHAPQLTVFTPRETEEIPSNQKIELSYKVEDLDLTDRTLATKVWLNGNEVYSNSLVPNGTTVIQSIPHQMPNGGKATIKIEVTDAKGAKVTKEFQVTIQRVTANLEVSRSITATLTPVDRSVTVEYTLNPKQLSLTTNSPLTVTNIQFQEKLPAGVEVTSLPNGFTKQGSIDQGYTITGKLPNISYQQNGSLFTAPQQTFAIQLTPTKKGEFSLQQATLSYQDLNGQTANLSFNPLHFVSDYEITSVSLPDTVFINRGVPKNLNLLLSISPQNATVASIEWSEASNGSIVSVDKMGVLTAINKGSAEVTVKVKDAFGNERTAKTKAIVRIPVDSIEMSDFTVRVGETIPIPITVTPADARESVAYSIGDNRYADLDQINGTITGKTEGVTTLTAKAFDADDQLVEKTINVTVRAVPVESVTVFPATASIHLHDKLSLKATILPGNATNKQIQWSSSDSTVATVDENGKVVGVGTGTAVITATAHNGVQGTAVIHVGVPLTGISLPSTITVEKGKTFSVRAYLAKIPANATTSIISYEYHVEDSYYAVVDDSGEVTGKRLGQTVLTVQVTDENSKVWTATTTIRIVEHTDHSNGGENGWLY</sequence>
<feature type="region of interest" description="Disordered" evidence="1">
    <location>
        <begin position="89"/>
        <end position="110"/>
    </location>
</feature>
<evidence type="ECO:0000313" key="4">
    <source>
        <dbReference type="EMBL" id="MED5051038.1"/>
    </source>
</evidence>
<dbReference type="SUPFAM" id="SSF49373">
    <property type="entry name" value="Invasin/intimin cell-adhesion fragments"/>
    <property type="match status" value="3"/>
</dbReference>
<dbReference type="SMART" id="SM00635">
    <property type="entry name" value="BID_2"/>
    <property type="match status" value="4"/>
</dbReference>
<reference evidence="4 5" key="1">
    <citation type="submission" date="2023-03" db="EMBL/GenBank/DDBJ databases">
        <title>Bacillus Genome Sequencing.</title>
        <authorList>
            <person name="Dunlap C."/>
        </authorList>
    </citation>
    <scope>NUCLEOTIDE SEQUENCE [LARGE SCALE GENOMIC DNA]</scope>
    <source>
        <strain evidence="4 5">NRS-38</strain>
    </source>
</reference>
<proteinExistence type="predicted"/>
<feature type="domain" description="BIG2" evidence="3">
    <location>
        <begin position="1036"/>
        <end position="1116"/>
    </location>
</feature>
<comment type="caution">
    <text evidence="4">The sequence shown here is derived from an EMBL/GenBank/DDBJ whole genome shotgun (WGS) entry which is preliminary data.</text>
</comment>
<evidence type="ECO:0000313" key="5">
    <source>
        <dbReference type="Proteomes" id="UP001339962"/>
    </source>
</evidence>
<dbReference type="InterPro" id="IPR008964">
    <property type="entry name" value="Invasin/intimin_cell_adhesion"/>
</dbReference>
<organism evidence="4 5">
    <name type="scientific">Anoxybacteroides rupiense</name>
    <dbReference type="NCBI Taxonomy" id="311460"/>
    <lineage>
        <taxon>Bacteria</taxon>
        <taxon>Bacillati</taxon>
        <taxon>Bacillota</taxon>
        <taxon>Bacilli</taxon>
        <taxon>Bacillales</taxon>
        <taxon>Anoxybacillaceae</taxon>
        <taxon>Anoxybacteroides</taxon>
    </lineage>
</organism>
<evidence type="ECO:0000256" key="2">
    <source>
        <dbReference type="SAM" id="SignalP"/>
    </source>
</evidence>
<dbReference type="AlphaFoldDB" id="A0ABD5IS61"/>
<dbReference type="RefSeq" id="WP_328217247.1">
    <property type="nucleotide sequence ID" value="NZ_JARTLI010000004.1"/>
</dbReference>
<name>A0ABD5IS61_9BACL</name>
<feature type="domain" description="BIG2" evidence="3">
    <location>
        <begin position="954"/>
        <end position="1031"/>
    </location>
</feature>
<dbReference type="Pfam" id="PF02368">
    <property type="entry name" value="Big_2"/>
    <property type="match status" value="3"/>
</dbReference>
<dbReference type="InterPro" id="IPR003343">
    <property type="entry name" value="Big_2"/>
</dbReference>
<feature type="chain" id="PRO_5044847231" evidence="2">
    <location>
        <begin position="27"/>
        <end position="1138"/>
    </location>
</feature>
<feature type="compositionally biased region" description="Low complexity" evidence="1">
    <location>
        <begin position="90"/>
        <end position="103"/>
    </location>
</feature>
<dbReference type="EMBL" id="JARTLI010000004">
    <property type="protein sequence ID" value="MED5051038.1"/>
    <property type="molecule type" value="Genomic_DNA"/>
</dbReference>
<protein>
    <submittedName>
        <fullName evidence="4">DUF5057 domain-containing protein</fullName>
    </submittedName>
</protein>
<dbReference type="Proteomes" id="UP001339962">
    <property type="component" value="Unassembled WGS sequence"/>
</dbReference>
<evidence type="ECO:0000256" key="1">
    <source>
        <dbReference type="SAM" id="MobiDB-lite"/>
    </source>
</evidence>
<feature type="domain" description="BIG2" evidence="3">
    <location>
        <begin position="781"/>
        <end position="860"/>
    </location>
</feature>
<evidence type="ECO:0000259" key="3">
    <source>
        <dbReference type="SMART" id="SM00635"/>
    </source>
</evidence>
<feature type="signal peptide" evidence="2">
    <location>
        <begin position="1"/>
        <end position="26"/>
    </location>
</feature>
<dbReference type="Gene3D" id="2.60.40.1080">
    <property type="match status" value="4"/>
</dbReference>